<dbReference type="InterPro" id="IPR033247">
    <property type="entry name" value="Transketolase_fam"/>
</dbReference>
<dbReference type="GO" id="GO:0006098">
    <property type="term" value="P:pentose-phosphate shunt"/>
    <property type="evidence" value="ECO:0007669"/>
    <property type="project" value="TreeGrafter"/>
</dbReference>
<dbReference type="GO" id="GO:0004802">
    <property type="term" value="F:transketolase activity"/>
    <property type="evidence" value="ECO:0007669"/>
    <property type="project" value="UniProtKB-EC"/>
</dbReference>
<dbReference type="InterPro" id="IPR009014">
    <property type="entry name" value="Transketo_C/PFOR_II"/>
</dbReference>
<dbReference type="PANTHER" id="PTHR43522:SF2">
    <property type="entry name" value="TRANSKETOLASE 1-RELATED"/>
    <property type="match status" value="1"/>
</dbReference>
<dbReference type="Proteomes" id="UP000401081">
    <property type="component" value="Unassembled WGS sequence"/>
</dbReference>
<keyword evidence="1" id="KW-0479">Metal-binding</keyword>
<dbReference type="Gene3D" id="3.40.50.920">
    <property type="match status" value="1"/>
</dbReference>
<evidence type="ECO:0000256" key="1">
    <source>
        <dbReference type="ARBA" id="ARBA00022723"/>
    </source>
</evidence>
<keyword evidence="5" id="KW-1185">Reference proteome</keyword>
<dbReference type="Pfam" id="PF22613">
    <property type="entry name" value="Transketolase_C_1"/>
    <property type="match status" value="1"/>
</dbReference>
<protein>
    <submittedName>
        <fullName evidence="4">Transketolase 1</fullName>
        <ecNumber evidence="4">2.2.1.1</ecNumber>
    </submittedName>
</protein>
<keyword evidence="4" id="KW-0808">Transferase</keyword>
<proteinExistence type="predicted"/>
<evidence type="ECO:0000313" key="4">
    <source>
        <dbReference type="EMBL" id="VFS58385.1"/>
    </source>
</evidence>
<evidence type="ECO:0000259" key="3">
    <source>
        <dbReference type="Pfam" id="PF22613"/>
    </source>
</evidence>
<name>A0A485ACF2_KLUCR</name>
<dbReference type="PANTHER" id="PTHR43522">
    <property type="entry name" value="TRANSKETOLASE"/>
    <property type="match status" value="1"/>
</dbReference>
<dbReference type="GO" id="GO:0005829">
    <property type="term" value="C:cytosol"/>
    <property type="evidence" value="ECO:0007669"/>
    <property type="project" value="TreeGrafter"/>
</dbReference>
<organism evidence="4 5">
    <name type="scientific">Kluyvera cryocrescens</name>
    <name type="common">Kluyvera citrophila</name>
    <dbReference type="NCBI Taxonomy" id="580"/>
    <lineage>
        <taxon>Bacteria</taxon>
        <taxon>Pseudomonadati</taxon>
        <taxon>Pseudomonadota</taxon>
        <taxon>Gammaproteobacteria</taxon>
        <taxon>Enterobacterales</taxon>
        <taxon>Enterobacteriaceae</taxon>
        <taxon>Kluyvera</taxon>
    </lineage>
</organism>
<dbReference type="GO" id="GO:0046872">
    <property type="term" value="F:metal ion binding"/>
    <property type="evidence" value="ECO:0007669"/>
    <property type="project" value="UniProtKB-KW"/>
</dbReference>
<evidence type="ECO:0000256" key="2">
    <source>
        <dbReference type="ARBA" id="ARBA00022842"/>
    </source>
</evidence>
<dbReference type="InterPro" id="IPR055152">
    <property type="entry name" value="Transketolase-like_C_2"/>
</dbReference>
<sequence length="56" mass="6059">MAVEAGITDYWFKYTGLNGAIVGMQSFGESAPAEQLYESFGITAERVVREAKALLA</sequence>
<reference evidence="4 5" key="1">
    <citation type="submission" date="2019-03" db="EMBL/GenBank/DDBJ databases">
        <authorList>
            <consortium name="Pathogen Informatics"/>
        </authorList>
    </citation>
    <scope>NUCLEOTIDE SEQUENCE [LARGE SCALE GENOMIC DNA]</scope>
    <source>
        <strain evidence="4 5">NCTC12993</strain>
    </source>
</reference>
<accession>A0A485ACF2</accession>
<evidence type="ECO:0000313" key="5">
    <source>
        <dbReference type="Proteomes" id="UP000401081"/>
    </source>
</evidence>
<dbReference type="EMBL" id="CAADJD010000011">
    <property type="protein sequence ID" value="VFS58385.1"/>
    <property type="molecule type" value="Genomic_DNA"/>
</dbReference>
<dbReference type="AlphaFoldDB" id="A0A485ACF2"/>
<feature type="domain" description="Transketolase-like C-terminal" evidence="3">
    <location>
        <begin position="1"/>
        <end position="43"/>
    </location>
</feature>
<dbReference type="EC" id="2.2.1.1" evidence="4"/>
<gene>
    <name evidence="4" type="primary">tktA_1</name>
    <name evidence="4" type="ORF">NCTC12993_01021</name>
</gene>
<dbReference type="SUPFAM" id="SSF52922">
    <property type="entry name" value="TK C-terminal domain-like"/>
    <property type="match status" value="1"/>
</dbReference>
<keyword evidence="2" id="KW-0460">Magnesium</keyword>